<name>A0A8B8Z7D4_BALMU</name>
<evidence type="ECO:0000313" key="2">
    <source>
        <dbReference type="RefSeq" id="XP_036728080.1"/>
    </source>
</evidence>
<gene>
    <name evidence="2" type="primary">AKAP7</name>
</gene>
<evidence type="ECO:0000313" key="1">
    <source>
        <dbReference type="Proteomes" id="UP000694857"/>
    </source>
</evidence>
<organism evidence="1 2">
    <name type="scientific">Balaenoptera musculus</name>
    <name type="common">Blue whale</name>
    <dbReference type="NCBI Taxonomy" id="9771"/>
    <lineage>
        <taxon>Eukaryota</taxon>
        <taxon>Metazoa</taxon>
        <taxon>Chordata</taxon>
        <taxon>Craniata</taxon>
        <taxon>Vertebrata</taxon>
        <taxon>Euteleostomi</taxon>
        <taxon>Mammalia</taxon>
        <taxon>Eutheria</taxon>
        <taxon>Laurasiatheria</taxon>
        <taxon>Artiodactyla</taxon>
        <taxon>Whippomorpha</taxon>
        <taxon>Cetacea</taxon>
        <taxon>Mysticeti</taxon>
        <taxon>Balaenopteridae</taxon>
        <taxon>Balaenoptera</taxon>
    </lineage>
</organism>
<protein>
    <submittedName>
        <fullName evidence="2">A-kinase anchoring protein 7 isoform X5</fullName>
    </submittedName>
</protein>
<dbReference type="AlphaFoldDB" id="A0A8B8Z7D4"/>
<dbReference type="RefSeq" id="XP_036728080.1">
    <property type="nucleotide sequence ID" value="XM_036872185.1"/>
</dbReference>
<accession>A0A8B8Z7D4</accession>
<reference evidence="2" key="2">
    <citation type="submission" date="2025-08" db="UniProtKB">
        <authorList>
            <consortium name="RefSeq"/>
        </authorList>
    </citation>
    <scope>IDENTIFICATION</scope>
    <source>
        <tissue evidence="2">Epidermis and Blubber</tissue>
    </source>
</reference>
<dbReference type="CTD" id="9465"/>
<dbReference type="Proteomes" id="UP000694857">
    <property type="component" value="Chromosome 12"/>
</dbReference>
<reference evidence="1" key="1">
    <citation type="submission" date="2024-06" db="UniProtKB">
        <authorList>
            <consortium name="RefSeq"/>
        </authorList>
    </citation>
    <scope>NUCLEOTIDE SEQUENCE [LARGE SCALE GENOMIC DNA]</scope>
</reference>
<proteinExistence type="predicted"/>
<sequence length="84" mass="9752">MGQLCCFPFSRDEEKISQKPIGIRDLINEALRRERMGLQSKVKQIKELLLKPETQAKIRRELFEGRFINNSNEGNDVDFSAILT</sequence>
<keyword evidence="1" id="KW-1185">Reference proteome</keyword>
<dbReference type="GeneID" id="118905486"/>